<dbReference type="EMBL" id="BSNF01000001">
    <property type="protein sequence ID" value="GLQ05950.1"/>
    <property type="molecule type" value="Genomic_DNA"/>
</dbReference>
<gene>
    <name evidence="3" type="ORF">GCM10007924_11710</name>
</gene>
<reference evidence="3" key="2">
    <citation type="submission" date="2023-01" db="EMBL/GenBank/DDBJ databases">
        <title>Draft genome sequence of Sneathiella chinensis strain NBRC 103408.</title>
        <authorList>
            <person name="Sun Q."/>
            <person name="Mori K."/>
        </authorList>
    </citation>
    <scope>NUCLEOTIDE SEQUENCE</scope>
    <source>
        <strain evidence="3">NBRC 103408</strain>
    </source>
</reference>
<evidence type="ECO:0000313" key="4">
    <source>
        <dbReference type="Proteomes" id="UP001161409"/>
    </source>
</evidence>
<evidence type="ECO:0000259" key="2">
    <source>
        <dbReference type="SMART" id="SM01259"/>
    </source>
</evidence>
<dbReference type="InterPro" id="IPR011499">
    <property type="entry name" value="Lipid_A_biosynth_N"/>
</dbReference>
<feature type="transmembrane region" description="Helical" evidence="1">
    <location>
        <begin position="63"/>
        <end position="80"/>
    </location>
</feature>
<keyword evidence="1" id="KW-0812">Transmembrane</keyword>
<evidence type="ECO:0000313" key="3">
    <source>
        <dbReference type="EMBL" id="GLQ05950.1"/>
    </source>
</evidence>
<dbReference type="Gene3D" id="1.20.1280.290">
    <property type="match status" value="1"/>
</dbReference>
<accession>A0ABQ5U424</accession>
<feature type="transmembrane region" description="Helical" evidence="1">
    <location>
        <begin position="6"/>
        <end position="24"/>
    </location>
</feature>
<dbReference type="Pfam" id="PF07578">
    <property type="entry name" value="LAB_N"/>
    <property type="match status" value="1"/>
</dbReference>
<dbReference type="RefSeq" id="WP_169559906.1">
    <property type="nucleotide sequence ID" value="NZ_BSNF01000001.1"/>
</dbReference>
<sequence>MTVSQLWLGVGFLGQALFSSRFILQWIASERRKESYVPVLFWWFSLAGGASLLAYAIWREDPVFIVGQGAGLFVYTRNLILIRNRRRLNGGEQVDA</sequence>
<feature type="domain" description="Lipid A biosynthesis N-terminal" evidence="2">
    <location>
        <begin position="10"/>
        <end position="81"/>
    </location>
</feature>
<evidence type="ECO:0000256" key="1">
    <source>
        <dbReference type="SAM" id="Phobius"/>
    </source>
</evidence>
<reference evidence="3" key="1">
    <citation type="journal article" date="2014" name="Int. J. Syst. Evol. Microbiol.">
        <title>Complete genome of a new Firmicutes species belonging to the dominant human colonic microbiota ('Ruminococcus bicirculans') reveals two chromosomes and a selective capacity to utilize plant glucans.</title>
        <authorList>
            <consortium name="NISC Comparative Sequencing Program"/>
            <person name="Wegmann U."/>
            <person name="Louis P."/>
            <person name="Goesmann A."/>
            <person name="Henrissat B."/>
            <person name="Duncan S.H."/>
            <person name="Flint H.J."/>
        </authorList>
    </citation>
    <scope>NUCLEOTIDE SEQUENCE</scope>
    <source>
        <strain evidence="3">NBRC 103408</strain>
    </source>
</reference>
<keyword evidence="1" id="KW-1133">Transmembrane helix</keyword>
<feature type="transmembrane region" description="Helical" evidence="1">
    <location>
        <begin position="36"/>
        <end position="57"/>
    </location>
</feature>
<dbReference type="SMART" id="SM01259">
    <property type="entry name" value="LAB_N"/>
    <property type="match status" value="1"/>
</dbReference>
<keyword evidence="1" id="KW-0472">Membrane</keyword>
<keyword evidence="4" id="KW-1185">Reference proteome</keyword>
<proteinExistence type="predicted"/>
<comment type="caution">
    <text evidence="3">The sequence shown here is derived from an EMBL/GenBank/DDBJ whole genome shotgun (WGS) entry which is preliminary data.</text>
</comment>
<name>A0ABQ5U424_9PROT</name>
<organism evidence="3 4">
    <name type="scientific">Sneathiella chinensis</name>
    <dbReference type="NCBI Taxonomy" id="349750"/>
    <lineage>
        <taxon>Bacteria</taxon>
        <taxon>Pseudomonadati</taxon>
        <taxon>Pseudomonadota</taxon>
        <taxon>Alphaproteobacteria</taxon>
        <taxon>Sneathiellales</taxon>
        <taxon>Sneathiellaceae</taxon>
        <taxon>Sneathiella</taxon>
    </lineage>
</organism>
<protein>
    <submittedName>
        <fullName evidence="3">Lipid A biosynthesis</fullName>
    </submittedName>
</protein>
<dbReference type="Proteomes" id="UP001161409">
    <property type="component" value="Unassembled WGS sequence"/>
</dbReference>